<reference evidence="2" key="1">
    <citation type="submission" date="2021-02" db="EMBL/GenBank/DDBJ databases">
        <authorList>
            <person name="Dougan E. K."/>
            <person name="Rhodes N."/>
            <person name="Thang M."/>
            <person name="Chan C."/>
        </authorList>
    </citation>
    <scope>NUCLEOTIDE SEQUENCE</scope>
</reference>
<protein>
    <recommendedName>
        <fullName evidence="1">J domain-containing protein</fullName>
    </recommendedName>
</protein>
<dbReference type="PANTHER" id="PTHR34801:SF6">
    <property type="entry name" value="SLL1620 PROTEIN"/>
    <property type="match status" value="1"/>
</dbReference>
<dbReference type="SMART" id="SM00271">
    <property type="entry name" value="DnaJ"/>
    <property type="match status" value="1"/>
</dbReference>
<dbReference type="AlphaFoldDB" id="A0A813M0E7"/>
<gene>
    <name evidence="2" type="ORF">PGLA2088_LOCUS51657</name>
</gene>
<dbReference type="PRINTS" id="PR00625">
    <property type="entry name" value="JDOMAIN"/>
</dbReference>
<dbReference type="CDD" id="cd06257">
    <property type="entry name" value="DnaJ"/>
    <property type="match status" value="1"/>
</dbReference>
<dbReference type="PROSITE" id="PS50076">
    <property type="entry name" value="DNAJ_2"/>
    <property type="match status" value="1"/>
</dbReference>
<organism evidence="2 3">
    <name type="scientific">Polarella glacialis</name>
    <name type="common">Dinoflagellate</name>
    <dbReference type="NCBI Taxonomy" id="89957"/>
    <lineage>
        <taxon>Eukaryota</taxon>
        <taxon>Sar</taxon>
        <taxon>Alveolata</taxon>
        <taxon>Dinophyceae</taxon>
        <taxon>Suessiales</taxon>
        <taxon>Suessiaceae</taxon>
        <taxon>Polarella</taxon>
    </lineage>
</organism>
<evidence type="ECO:0000259" key="1">
    <source>
        <dbReference type="PROSITE" id="PS50076"/>
    </source>
</evidence>
<dbReference type="EMBL" id="CAJNNW010037692">
    <property type="protein sequence ID" value="CAE8743946.1"/>
    <property type="molecule type" value="Genomic_DNA"/>
</dbReference>
<comment type="caution">
    <text evidence="2">The sequence shown here is derived from an EMBL/GenBank/DDBJ whole genome shotgun (WGS) entry which is preliminary data.</text>
</comment>
<dbReference type="InterPro" id="IPR036869">
    <property type="entry name" value="J_dom_sf"/>
</dbReference>
<dbReference type="Pfam" id="PF07386">
    <property type="entry name" value="DUF1499"/>
    <property type="match status" value="1"/>
</dbReference>
<evidence type="ECO:0000313" key="2">
    <source>
        <dbReference type="EMBL" id="CAE8743946.1"/>
    </source>
</evidence>
<dbReference type="Gene3D" id="1.10.287.110">
    <property type="entry name" value="DnaJ domain"/>
    <property type="match status" value="1"/>
</dbReference>
<evidence type="ECO:0000313" key="3">
    <source>
        <dbReference type="Proteomes" id="UP000626109"/>
    </source>
</evidence>
<proteinExistence type="predicted"/>
<sequence>MPQWEVIGGSENGGILVRQGKELKSPQVDGRLATGALVEQLQLVGERLQFELVRGSGPKQGWVSLKVAGKELLAPIFEAIGSGNVRDDGFDRWRVLGVEAEADSEATEDEIRRLSARKVVAAIGKPYTVLGLEPGASSAAVRRAYHCLALLHHPDKGGDDAVFKAIADAYKALTEMPVRAETSKRQLSRSRRRVFCLGSLSALAVVSAAISQSLPVRHSTAWTAGRATRRAALLGLVAGASLQVQSAPAFENALPEVSQFTQRSAGKEPDELGLKVRKLNKFGDMSEGAVLKGCGYGPNCFSTTGDPEDPQITTFMQPWIPPAGLSQTEAAAQLEGVIRAYPPGQQNVDGGGFRIVKAGKDGYIYAQFESLKKGKMDDVEFSAGKDGKVQVRSSGRTGLKADFGSNAKRLNYLAEQLRGKGWTAAELTKSTHPYYFAMNSGKTKVRCVGADCPVNYELIAEEPGPNVKDSA</sequence>
<dbReference type="PANTHER" id="PTHR34801">
    <property type="entry name" value="EXPRESSED PROTEIN"/>
    <property type="match status" value="1"/>
</dbReference>
<accession>A0A813M0E7</accession>
<dbReference type="InterPro" id="IPR010865">
    <property type="entry name" value="DUF1499"/>
</dbReference>
<dbReference type="SUPFAM" id="SSF46565">
    <property type="entry name" value="Chaperone J-domain"/>
    <property type="match status" value="1"/>
</dbReference>
<name>A0A813M0E7_POLGL</name>
<dbReference type="Pfam" id="PF00226">
    <property type="entry name" value="DnaJ"/>
    <property type="match status" value="1"/>
</dbReference>
<dbReference type="InterPro" id="IPR001623">
    <property type="entry name" value="DnaJ_domain"/>
</dbReference>
<feature type="domain" description="J" evidence="1">
    <location>
        <begin position="125"/>
        <end position="186"/>
    </location>
</feature>
<dbReference type="Proteomes" id="UP000626109">
    <property type="component" value="Unassembled WGS sequence"/>
</dbReference>